<reference evidence="2" key="1">
    <citation type="submission" date="2018-05" db="EMBL/GenBank/DDBJ databases">
        <title>Draft genome of Mucuna pruriens seed.</title>
        <authorList>
            <person name="Nnadi N.E."/>
            <person name="Vos R."/>
            <person name="Hasami M.H."/>
            <person name="Devisetty U.K."/>
            <person name="Aguiy J.C."/>
        </authorList>
    </citation>
    <scope>NUCLEOTIDE SEQUENCE [LARGE SCALE GENOMIC DNA]</scope>
    <source>
        <strain evidence="2">JCA_2017</strain>
    </source>
</reference>
<sequence length="154" mass="18051">MADTSSENEDNEEVNFNSLEYLQITYQELLSNSLTLSLKYKDLKRKFSKLSKDFKSLEKENSIFKKENEKLNEEQTNNLSKVNTSEVTELQKEVIDHKQIVEVHNKKLGRRSYDCGECPKGSFKPSRTNPKRSKKIWVPKTMIIHVAYVFNSRK</sequence>
<gene>
    <name evidence="2" type="ORF">CR513_53051</name>
</gene>
<feature type="non-terminal residue" evidence="2">
    <location>
        <position position="1"/>
    </location>
</feature>
<evidence type="ECO:0000313" key="3">
    <source>
        <dbReference type="Proteomes" id="UP000257109"/>
    </source>
</evidence>
<keyword evidence="3" id="KW-1185">Reference proteome</keyword>
<organism evidence="2 3">
    <name type="scientific">Mucuna pruriens</name>
    <name type="common">Velvet bean</name>
    <name type="synonym">Dolichos pruriens</name>
    <dbReference type="NCBI Taxonomy" id="157652"/>
    <lineage>
        <taxon>Eukaryota</taxon>
        <taxon>Viridiplantae</taxon>
        <taxon>Streptophyta</taxon>
        <taxon>Embryophyta</taxon>
        <taxon>Tracheophyta</taxon>
        <taxon>Spermatophyta</taxon>
        <taxon>Magnoliopsida</taxon>
        <taxon>eudicotyledons</taxon>
        <taxon>Gunneridae</taxon>
        <taxon>Pentapetalae</taxon>
        <taxon>rosids</taxon>
        <taxon>fabids</taxon>
        <taxon>Fabales</taxon>
        <taxon>Fabaceae</taxon>
        <taxon>Papilionoideae</taxon>
        <taxon>50 kb inversion clade</taxon>
        <taxon>NPAAA clade</taxon>
        <taxon>indigoferoid/millettioid clade</taxon>
        <taxon>Phaseoleae</taxon>
        <taxon>Mucuna</taxon>
    </lineage>
</organism>
<name>A0A371EPM1_MUCPR</name>
<dbReference type="Proteomes" id="UP000257109">
    <property type="component" value="Unassembled WGS sequence"/>
</dbReference>
<accession>A0A371EPM1</accession>
<protein>
    <submittedName>
        <fullName evidence="2">Uncharacterized protein</fullName>
    </submittedName>
</protein>
<proteinExistence type="predicted"/>
<dbReference type="AlphaFoldDB" id="A0A371EPM1"/>
<evidence type="ECO:0000313" key="2">
    <source>
        <dbReference type="EMBL" id="RDX68011.1"/>
    </source>
</evidence>
<dbReference type="EMBL" id="QJKJ01012734">
    <property type="protein sequence ID" value="RDX68011.1"/>
    <property type="molecule type" value="Genomic_DNA"/>
</dbReference>
<feature type="coiled-coil region" evidence="1">
    <location>
        <begin position="40"/>
        <end position="77"/>
    </location>
</feature>
<comment type="caution">
    <text evidence="2">The sequence shown here is derived from an EMBL/GenBank/DDBJ whole genome shotgun (WGS) entry which is preliminary data.</text>
</comment>
<evidence type="ECO:0000256" key="1">
    <source>
        <dbReference type="SAM" id="Coils"/>
    </source>
</evidence>
<keyword evidence="1" id="KW-0175">Coiled coil</keyword>